<dbReference type="Gene3D" id="3.40.50.720">
    <property type="entry name" value="NAD(P)-binding Rossmann-like Domain"/>
    <property type="match status" value="1"/>
</dbReference>
<organism evidence="2 3">
    <name type="scientific">Mesorhizobium marinum</name>
    <dbReference type="NCBI Taxonomy" id="3228790"/>
    <lineage>
        <taxon>Bacteria</taxon>
        <taxon>Pseudomonadati</taxon>
        <taxon>Pseudomonadota</taxon>
        <taxon>Alphaproteobacteria</taxon>
        <taxon>Hyphomicrobiales</taxon>
        <taxon>Phyllobacteriaceae</taxon>
        <taxon>Mesorhizobium</taxon>
    </lineage>
</organism>
<dbReference type="InterPro" id="IPR001509">
    <property type="entry name" value="Epimerase_deHydtase"/>
</dbReference>
<gene>
    <name evidence="2" type="ORF">ABUE31_13965</name>
</gene>
<dbReference type="Proteomes" id="UP001556196">
    <property type="component" value="Unassembled WGS sequence"/>
</dbReference>
<reference evidence="2 3" key="1">
    <citation type="submission" date="2024-06" db="EMBL/GenBank/DDBJ databases">
        <authorList>
            <person name="Tuo L."/>
        </authorList>
    </citation>
    <scope>NUCLEOTIDE SEQUENCE [LARGE SCALE GENOMIC DNA]</scope>
    <source>
        <strain evidence="2 3">ZMM04-5</strain>
    </source>
</reference>
<dbReference type="InterPro" id="IPR036291">
    <property type="entry name" value="NAD(P)-bd_dom_sf"/>
</dbReference>
<protein>
    <submittedName>
        <fullName evidence="2">NAD-dependent epimerase/dehydratase family protein</fullName>
    </submittedName>
</protein>
<comment type="caution">
    <text evidence="2">The sequence shown here is derived from an EMBL/GenBank/DDBJ whole genome shotgun (WGS) entry which is preliminary data.</text>
</comment>
<keyword evidence="3" id="KW-1185">Reference proteome</keyword>
<proteinExistence type="predicted"/>
<name>A0ABV3R189_9HYPH</name>
<sequence>MSVIDRVPRTIDSEALLDDFMSTPSPELVQDLERVPGDIIILGVGGKMGPTLARMAKRAAPSKRVVAVARFSSPGVRDELEAHGIETVACDLLDAEAVRQLPRLENVIFMAGFKFGANADPGQTWAMNVQVPAIVAETFKASRIVAFSTGCVYPFASLREGGSSEEVQPAPPGEYAITCLGRERMFQHYSSIHGTPGVLFRLNYAIDLRYGVLHDIARNVIEDKPIDVSMGHVNVIWQGDACSQALRCLAHCATPPMPINISGPEILPVRWLAQELGRRLDKQPNIVGEEAERSWLTNTARAVHLFGYPKVPVLTMIDWVADWIGSGRRSFGKPTKFEVRSGSY</sequence>
<evidence type="ECO:0000259" key="1">
    <source>
        <dbReference type="Pfam" id="PF01370"/>
    </source>
</evidence>
<dbReference type="Pfam" id="PF01370">
    <property type="entry name" value="Epimerase"/>
    <property type="match status" value="1"/>
</dbReference>
<evidence type="ECO:0000313" key="3">
    <source>
        <dbReference type="Proteomes" id="UP001556196"/>
    </source>
</evidence>
<dbReference type="EMBL" id="JBFOCI010000004">
    <property type="protein sequence ID" value="MEW9807094.1"/>
    <property type="molecule type" value="Genomic_DNA"/>
</dbReference>
<evidence type="ECO:0000313" key="2">
    <source>
        <dbReference type="EMBL" id="MEW9807094.1"/>
    </source>
</evidence>
<dbReference type="SUPFAM" id="SSF51735">
    <property type="entry name" value="NAD(P)-binding Rossmann-fold domains"/>
    <property type="match status" value="1"/>
</dbReference>
<dbReference type="RefSeq" id="WP_367724254.1">
    <property type="nucleotide sequence ID" value="NZ_JBFOCH010000068.1"/>
</dbReference>
<feature type="domain" description="NAD-dependent epimerase/dehydratase" evidence="1">
    <location>
        <begin position="39"/>
        <end position="202"/>
    </location>
</feature>
<accession>A0ABV3R189</accession>